<dbReference type="Proteomes" id="UP000263642">
    <property type="component" value="Unassembled WGS sequence"/>
</dbReference>
<evidence type="ECO:0000313" key="2">
    <source>
        <dbReference type="Proteomes" id="UP000263642"/>
    </source>
</evidence>
<gene>
    <name evidence="1" type="ORF">DIT97_12715</name>
</gene>
<dbReference type="Gene3D" id="3.30.70.1290">
    <property type="entry name" value="Transposase IS200-like"/>
    <property type="match status" value="1"/>
</dbReference>
<accession>A0A3D3R4S0</accession>
<name>A0A3D3R4S0_9PLAN</name>
<comment type="caution">
    <text evidence="1">The sequence shown here is derived from an EMBL/GenBank/DDBJ whole genome shotgun (WGS) entry which is preliminary data.</text>
</comment>
<dbReference type="InterPro" id="IPR036515">
    <property type="entry name" value="Transposase_17_sf"/>
</dbReference>
<evidence type="ECO:0000313" key="1">
    <source>
        <dbReference type="EMBL" id="HCO23861.1"/>
    </source>
</evidence>
<reference evidence="1 2" key="1">
    <citation type="journal article" date="2018" name="Nat. Biotechnol.">
        <title>A standardized bacterial taxonomy based on genome phylogeny substantially revises the tree of life.</title>
        <authorList>
            <person name="Parks D.H."/>
            <person name="Chuvochina M."/>
            <person name="Waite D.W."/>
            <person name="Rinke C."/>
            <person name="Skarshewski A."/>
            <person name="Chaumeil P.A."/>
            <person name="Hugenholtz P."/>
        </authorList>
    </citation>
    <scope>NUCLEOTIDE SEQUENCE [LARGE SCALE GENOMIC DNA]</scope>
    <source>
        <strain evidence="1">UBA9375</strain>
    </source>
</reference>
<dbReference type="AlphaFoldDB" id="A0A3D3R4S0"/>
<protein>
    <recommendedName>
        <fullName evidence="3">Transposase IS200-like domain-containing protein</fullName>
    </recommendedName>
</protein>
<evidence type="ECO:0008006" key="3">
    <source>
        <dbReference type="Google" id="ProtNLM"/>
    </source>
</evidence>
<dbReference type="GO" id="GO:0006313">
    <property type="term" value="P:DNA transposition"/>
    <property type="evidence" value="ECO:0007669"/>
    <property type="project" value="InterPro"/>
</dbReference>
<dbReference type="GO" id="GO:0004803">
    <property type="term" value="F:transposase activity"/>
    <property type="evidence" value="ECO:0007669"/>
    <property type="project" value="InterPro"/>
</dbReference>
<organism evidence="1 2">
    <name type="scientific">Gimesia maris</name>
    <dbReference type="NCBI Taxonomy" id="122"/>
    <lineage>
        <taxon>Bacteria</taxon>
        <taxon>Pseudomonadati</taxon>
        <taxon>Planctomycetota</taxon>
        <taxon>Planctomycetia</taxon>
        <taxon>Planctomycetales</taxon>
        <taxon>Planctomycetaceae</taxon>
        <taxon>Gimesia</taxon>
    </lineage>
</organism>
<dbReference type="SUPFAM" id="SSF143422">
    <property type="entry name" value="Transposase IS200-like"/>
    <property type="match status" value="1"/>
</dbReference>
<proteinExistence type="predicted"/>
<sequence length="161" mass="18785">MNDQPLAYFITFTVYGTFLQGDWRLWRSRRKGSQPPQPSLEQWHRDRLKHDIILLGKQQRSAVENETARLCDFRKWKLWTANARSNHVHTVVSASDINGAKVRDQIKANCTRVLRQGLPVFIDRPVWSVGGDWKCINSESELEQAVIYAGEVQDRKDRDHQ</sequence>
<dbReference type="EMBL" id="DQAY01000073">
    <property type="protein sequence ID" value="HCO23861.1"/>
    <property type="molecule type" value="Genomic_DNA"/>
</dbReference>
<dbReference type="GO" id="GO:0003677">
    <property type="term" value="F:DNA binding"/>
    <property type="evidence" value="ECO:0007669"/>
    <property type="project" value="InterPro"/>
</dbReference>